<organism evidence="2">
    <name type="scientific">marine metagenome</name>
    <dbReference type="NCBI Taxonomy" id="408172"/>
    <lineage>
        <taxon>unclassified sequences</taxon>
        <taxon>metagenomes</taxon>
        <taxon>ecological metagenomes</taxon>
    </lineage>
</organism>
<evidence type="ECO:0000256" key="1">
    <source>
        <dbReference type="SAM" id="MobiDB-lite"/>
    </source>
</evidence>
<proteinExistence type="predicted"/>
<name>A0A382LIN5_9ZZZZ</name>
<gene>
    <name evidence="2" type="ORF">METZ01_LOCUS287585</name>
</gene>
<sequence length="179" mass="18662">VLGLEVVRMVGGRMEVGVGRFDREAMSLLGAGRPVAEALTAAANQVRSQRRPGAGTHPLATLARERWLRCDLVAAPSQAGATGLVPVDPADRRSGLRDPSPAPAIGLDGRGGTVLVVCTVGVDVAVVPAAADLVLREDPDRVVVVMPPRDRFISVERAVARLAPPTTVVEVPGSWELTA</sequence>
<reference evidence="2" key="1">
    <citation type="submission" date="2018-05" db="EMBL/GenBank/DDBJ databases">
        <authorList>
            <person name="Lanie J.A."/>
            <person name="Ng W.-L."/>
            <person name="Kazmierczak K.M."/>
            <person name="Andrzejewski T.M."/>
            <person name="Davidsen T.M."/>
            <person name="Wayne K.J."/>
            <person name="Tettelin H."/>
            <person name="Glass J.I."/>
            <person name="Rusch D."/>
            <person name="Podicherti R."/>
            <person name="Tsui H.-C.T."/>
            <person name="Winkler M.E."/>
        </authorList>
    </citation>
    <scope>NUCLEOTIDE SEQUENCE</scope>
</reference>
<accession>A0A382LIN5</accession>
<feature type="region of interest" description="Disordered" evidence="1">
    <location>
        <begin position="83"/>
        <end position="104"/>
    </location>
</feature>
<dbReference type="AlphaFoldDB" id="A0A382LIN5"/>
<dbReference type="EMBL" id="UINC01086352">
    <property type="protein sequence ID" value="SVC34731.1"/>
    <property type="molecule type" value="Genomic_DNA"/>
</dbReference>
<feature type="non-terminal residue" evidence="2">
    <location>
        <position position="1"/>
    </location>
</feature>
<protein>
    <submittedName>
        <fullName evidence="2">Uncharacterized protein</fullName>
    </submittedName>
</protein>
<evidence type="ECO:0000313" key="2">
    <source>
        <dbReference type="EMBL" id="SVC34731.1"/>
    </source>
</evidence>